<dbReference type="Proteomes" id="UP000029665">
    <property type="component" value="Unassembled WGS sequence"/>
</dbReference>
<comment type="caution">
    <text evidence="2">The sequence shown here is derived from an EMBL/GenBank/DDBJ whole genome shotgun (WGS) entry which is preliminary data.</text>
</comment>
<sequence length="305" mass="33205">MISDYHYGQISISNYRAVDSQFKHPDFLLYAYDIATKQESAPSEATPIINALIDHARLASRIAWELDQQGGQVGPQGINRLSADMRASFATLLEQLGGFETHPPGDSATSGMLHDSLAAHLQDSLAQQLREPITADLEDALAPRLEASIARRLQHSLEKRLFDLLVQTLTPRITADLQGNLIGPLESALKAPLTQALTTPVAEAPGRRIPVHPRYSKAPTGPDHLSMPRREPSPLSALSGFKGPVLYPLIDTSGTPILDVQPSAGRRMTKKTNRTAEVTHRSLGGNGAEDFAEGNSRGEKRKRSF</sequence>
<evidence type="ECO:0000256" key="1">
    <source>
        <dbReference type="SAM" id="MobiDB-lite"/>
    </source>
</evidence>
<gene>
    <name evidence="2" type="ORF">BN946_scf184571.g3</name>
</gene>
<feature type="region of interest" description="Disordered" evidence="1">
    <location>
        <begin position="207"/>
        <end position="233"/>
    </location>
</feature>
<name>A0A060SV27_PYCCI</name>
<dbReference type="OrthoDB" id="2763461at2759"/>
<feature type="region of interest" description="Disordered" evidence="1">
    <location>
        <begin position="265"/>
        <end position="305"/>
    </location>
</feature>
<organism evidence="2 3">
    <name type="scientific">Pycnoporus cinnabarinus</name>
    <name type="common">Cinnabar-red polypore</name>
    <name type="synonym">Trametes cinnabarina</name>
    <dbReference type="NCBI Taxonomy" id="5643"/>
    <lineage>
        <taxon>Eukaryota</taxon>
        <taxon>Fungi</taxon>
        <taxon>Dikarya</taxon>
        <taxon>Basidiomycota</taxon>
        <taxon>Agaricomycotina</taxon>
        <taxon>Agaricomycetes</taxon>
        <taxon>Polyporales</taxon>
        <taxon>Polyporaceae</taxon>
        <taxon>Trametes</taxon>
    </lineage>
</organism>
<keyword evidence="3" id="KW-1185">Reference proteome</keyword>
<protein>
    <submittedName>
        <fullName evidence="2">Uncharacterized protein</fullName>
    </submittedName>
</protein>
<proteinExistence type="predicted"/>
<dbReference type="AlphaFoldDB" id="A0A060SV27"/>
<accession>A0A060SV27</accession>
<dbReference type="OMA" id="VETVSHW"/>
<dbReference type="HOGENOM" id="CLU_912587_0_0_1"/>
<reference evidence="2" key="1">
    <citation type="submission" date="2014-01" db="EMBL/GenBank/DDBJ databases">
        <title>The genome of the white-rot fungus Pycnoporus cinnabarinus: a basidiomycete model with a versatile arsenal for lignocellulosic biomass breakdown.</title>
        <authorList>
            <person name="Levasseur A."/>
            <person name="Lomascolo A."/>
            <person name="Ruiz-Duenas F.J."/>
            <person name="Uzan E."/>
            <person name="Piumi F."/>
            <person name="Kues U."/>
            <person name="Ram A.F.J."/>
            <person name="Murat C."/>
            <person name="Haon M."/>
            <person name="Benoit I."/>
            <person name="Arfi Y."/>
            <person name="Chevret D."/>
            <person name="Drula E."/>
            <person name="Kwon M.J."/>
            <person name="Gouret P."/>
            <person name="Lesage-Meessen L."/>
            <person name="Lombard V."/>
            <person name="Mariette J."/>
            <person name="Noirot C."/>
            <person name="Park J."/>
            <person name="Patyshakuliyeva A."/>
            <person name="Wieneger R.A.B."/>
            <person name="Wosten H.A.B."/>
            <person name="Martin F."/>
            <person name="Coutinho P.M."/>
            <person name="de Vries R."/>
            <person name="Martinez A.T."/>
            <person name="Klopp C."/>
            <person name="Pontarotti P."/>
            <person name="Henrissat B."/>
            <person name="Record E."/>
        </authorList>
    </citation>
    <scope>NUCLEOTIDE SEQUENCE [LARGE SCALE GENOMIC DNA]</scope>
    <source>
        <strain evidence="2">BRFM137</strain>
    </source>
</reference>
<dbReference type="EMBL" id="CCBP010000752">
    <property type="protein sequence ID" value="CDO78240.1"/>
    <property type="molecule type" value="Genomic_DNA"/>
</dbReference>
<evidence type="ECO:0000313" key="2">
    <source>
        <dbReference type="EMBL" id="CDO78240.1"/>
    </source>
</evidence>
<evidence type="ECO:0000313" key="3">
    <source>
        <dbReference type="Proteomes" id="UP000029665"/>
    </source>
</evidence>